<accession>A0A915KKS8</accession>
<evidence type="ECO:0000313" key="2">
    <source>
        <dbReference type="WBParaSite" id="nRc.2.0.1.t39370-RA"/>
    </source>
</evidence>
<dbReference type="Proteomes" id="UP000887565">
    <property type="component" value="Unplaced"/>
</dbReference>
<dbReference type="WBParaSite" id="nRc.2.0.1.t39370-RA">
    <property type="protein sequence ID" value="nRc.2.0.1.t39370-RA"/>
    <property type="gene ID" value="nRc.2.0.1.g39370"/>
</dbReference>
<keyword evidence="1" id="KW-1185">Reference proteome</keyword>
<protein>
    <submittedName>
        <fullName evidence="2">Uncharacterized protein</fullName>
    </submittedName>
</protein>
<organism evidence="1 2">
    <name type="scientific">Romanomermis culicivorax</name>
    <name type="common">Nematode worm</name>
    <dbReference type="NCBI Taxonomy" id="13658"/>
    <lineage>
        <taxon>Eukaryota</taxon>
        <taxon>Metazoa</taxon>
        <taxon>Ecdysozoa</taxon>
        <taxon>Nematoda</taxon>
        <taxon>Enoplea</taxon>
        <taxon>Dorylaimia</taxon>
        <taxon>Mermithida</taxon>
        <taxon>Mermithoidea</taxon>
        <taxon>Mermithidae</taxon>
        <taxon>Romanomermis</taxon>
    </lineage>
</organism>
<dbReference type="AlphaFoldDB" id="A0A915KKS8"/>
<name>A0A915KKS8_ROMCU</name>
<reference evidence="2" key="1">
    <citation type="submission" date="2022-11" db="UniProtKB">
        <authorList>
            <consortium name="WormBaseParasite"/>
        </authorList>
    </citation>
    <scope>IDENTIFICATION</scope>
</reference>
<sequence>MTLKTTCRLRVIASYRPTEGTPAPPSCFIAQGLLPRIPTDSALEVVNQLESMNLLD</sequence>
<evidence type="ECO:0000313" key="1">
    <source>
        <dbReference type="Proteomes" id="UP000887565"/>
    </source>
</evidence>
<proteinExistence type="predicted"/>